<dbReference type="Proteomes" id="UP000310016">
    <property type="component" value="Unassembled WGS sequence"/>
</dbReference>
<dbReference type="RefSeq" id="WP_136771399.1">
    <property type="nucleotide sequence ID" value="NZ_CP156074.1"/>
</dbReference>
<reference evidence="3 4" key="1">
    <citation type="submission" date="2019-04" db="EMBL/GenBank/DDBJ databases">
        <title>Chitiniphilus eburnea sp. nov., a novel chitinolytic bacterium isolated from aquaculture sludge.</title>
        <authorList>
            <person name="Sheng M."/>
        </authorList>
    </citation>
    <scope>NUCLEOTIDE SEQUENCE [LARGE SCALE GENOMIC DNA]</scope>
    <source>
        <strain evidence="3 4">HX-2-15</strain>
    </source>
</reference>
<keyword evidence="4" id="KW-1185">Reference proteome</keyword>
<evidence type="ECO:0000313" key="3">
    <source>
        <dbReference type="EMBL" id="TJZ78884.1"/>
    </source>
</evidence>
<dbReference type="OrthoDB" id="9786188at2"/>
<dbReference type="InterPro" id="IPR036514">
    <property type="entry name" value="SGNH_hydro_sf"/>
</dbReference>
<organism evidence="3 4">
    <name type="scientific">Chitiniphilus eburneus</name>
    <dbReference type="NCBI Taxonomy" id="2571148"/>
    <lineage>
        <taxon>Bacteria</taxon>
        <taxon>Pseudomonadati</taxon>
        <taxon>Pseudomonadota</taxon>
        <taxon>Betaproteobacteria</taxon>
        <taxon>Neisseriales</taxon>
        <taxon>Chitinibacteraceae</taxon>
        <taxon>Chitiniphilus</taxon>
    </lineage>
</organism>
<dbReference type="EMBL" id="SUMF01000001">
    <property type="protein sequence ID" value="TJZ78884.1"/>
    <property type="molecule type" value="Genomic_DNA"/>
</dbReference>
<dbReference type="SUPFAM" id="SSF52266">
    <property type="entry name" value="SGNH hydrolase"/>
    <property type="match status" value="1"/>
</dbReference>
<dbReference type="InterPro" id="IPR008265">
    <property type="entry name" value="Lipase_GDSL_AS"/>
</dbReference>
<dbReference type="PANTHER" id="PTHR30383:SF24">
    <property type="entry name" value="THIOESTERASE 1_PROTEASE 1_LYSOPHOSPHOLIPASE L1"/>
    <property type="match status" value="1"/>
</dbReference>
<sequence>MSLLALLVLVTATGARAADPVLLVFGDSLSAGYGIEAKAAWPNLLAGELARQGQRYRVVNASVSGETTAGGRTRFPNALKQHSPSIVIIELGANDGLRGLPVNAARDNLAAMIVAAQRSGAKVHLVGMQMPPNYGPDYTASFAEVFPALAKQYRTGLTPFLLAPVIARPTLFQNDQLHPTAEAQPLLAKMIAADLKPLLAKQ</sequence>
<dbReference type="PANTHER" id="PTHR30383">
    <property type="entry name" value="THIOESTERASE 1/PROTEASE 1/LYSOPHOSPHOLIPASE L1"/>
    <property type="match status" value="1"/>
</dbReference>
<dbReference type="CDD" id="cd01822">
    <property type="entry name" value="Lysophospholipase_L1_like"/>
    <property type="match status" value="1"/>
</dbReference>
<dbReference type="InterPro" id="IPR051532">
    <property type="entry name" value="Ester_Hydrolysis_Enzymes"/>
</dbReference>
<gene>
    <name evidence="3" type="ORF">FAZ21_00945</name>
</gene>
<dbReference type="AlphaFoldDB" id="A0A4U0QRM7"/>
<accession>A0A4U0QRM7</accession>
<evidence type="ECO:0000313" key="4">
    <source>
        <dbReference type="Proteomes" id="UP000310016"/>
    </source>
</evidence>
<proteinExistence type="predicted"/>
<feature type="signal peptide" evidence="1">
    <location>
        <begin position="1"/>
        <end position="17"/>
    </location>
</feature>
<dbReference type="PROSITE" id="PS01098">
    <property type="entry name" value="LIPASE_GDSL_SER"/>
    <property type="match status" value="1"/>
</dbReference>
<feature type="domain" description="SGNH hydrolase-type esterase" evidence="2">
    <location>
        <begin position="24"/>
        <end position="183"/>
    </location>
</feature>
<dbReference type="Gene3D" id="3.40.50.1110">
    <property type="entry name" value="SGNH hydrolase"/>
    <property type="match status" value="1"/>
</dbReference>
<dbReference type="Pfam" id="PF13472">
    <property type="entry name" value="Lipase_GDSL_2"/>
    <property type="match status" value="1"/>
</dbReference>
<dbReference type="GO" id="GO:0004622">
    <property type="term" value="F:phosphatidylcholine lysophospholipase activity"/>
    <property type="evidence" value="ECO:0007669"/>
    <property type="project" value="TreeGrafter"/>
</dbReference>
<evidence type="ECO:0000256" key="1">
    <source>
        <dbReference type="SAM" id="SignalP"/>
    </source>
</evidence>
<evidence type="ECO:0000259" key="2">
    <source>
        <dbReference type="Pfam" id="PF13472"/>
    </source>
</evidence>
<comment type="caution">
    <text evidence="3">The sequence shown here is derived from an EMBL/GenBank/DDBJ whole genome shotgun (WGS) entry which is preliminary data.</text>
</comment>
<dbReference type="GO" id="GO:0006629">
    <property type="term" value="P:lipid metabolic process"/>
    <property type="evidence" value="ECO:0007669"/>
    <property type="project" value="InterPro"/>
</dbReference>
<protein>
    <submittedName>
        <fullName evidence="3">Arylesterase</fullName>
    </submittedName>
</protein>
<keyword evidence="1" id="KW-0732">Signal</keyword>
<name>A0A4U0QRM7_9NEIS</name>
<feature type="chain" id="PRO_5020933044" evidence="1">
    <location>
        <begin position="18"/>
        <end position="202"/>
    </location>
</feature>
<dbReference type="InterPro" id="IPR013830">
    <property type="entry name" value="SGNH_hydro"/>
</dbReference>